<feature type="transmembrane region" description="Helical" evidence="1">
    <location>
        <begin position="57"/>
        <end position="74"/>
    </location>
</feature>
<feature type="transmembrane region" description="Helical" evidence="1">
    <location>
        <begin position="6"/>
        <end position="24"/>
    </location>
</feature>
<dbReference type="InterPro" id="IPR034804">
    <property type="entry name" value="SQR/QFR_C/D"/>
</dbReference>
<gene>
    <name evidence="2" type="primary">sdhD</name>
</gene>
<protein>
    <submittedName>
        <fullName evidence="2">Succinate:cytochrome c oxidoreductase subunit 4</fullName>
    </submittedName>
</protein>
<dbReference type="SUPFAM" id="SSF81343">
    <property type="entry name" value="Fumarate reductase respiratory complex transmembrane subunits"/>
    <property type="match status" value="1"/>
</dbReference>
<name>A0A1C8XRT2_9FLOR</name>
<feature type="transmembrane region" description="Helical" evidence="1">
    <location>
        <begin position="31"/>
        <end position="51"/>
    </location>
</feature>
<evidence type="ECO:0000256" key="1">
    <source>
        <dbReference type="SAM" id="Phobius"/>
    </source>
</evidence>
<keyword evidence="1" id="KW-0812">Transmembrane</keyword>
<dbReference type="GeneID" id="29071433"/>
<evidence type="ECO:0000313" key="2">
    <source>
        <dbReference type="EMBL" id="AOH77195.1"/>
    </source>
</evidence>
<dbReference type="AlphaFoldDB" id="A0A1C8XRT2"/>
<sequence length="81" mass="9875">MVFFNYYWFSVRFVAMFFIISLIIDLEFIFLIINFIFLHIINGITSVLFDYIHKKKLSFFLLGLLKIFLIENLLQVSKFFF</sequence>
<accession>A0A1C8XRT2</accession>
<dbReference type="GO" id="GO:0016020">
    <property type="term" value="C:membrane"/>
    <property type="evidence" value="ECO:0007669"/>
    <property type="project" value="InterPro"/>
</dbReference>
<keyword evidence="1" id="KW-0472">Membrane</keyword>
<geneLocation type="mitochondrion" evidence="2"/>
<dbReference type="EMBL" id="KX247283">
    <property type="protein sequence ID" value="AOH77195.1"/>
    <property type="molecule type" value="Genomic_DNA"/>
</dbReference>
<dbReference type="RefSeq" id="YP_009295183.1">
    <property type="nucleotide sequence ID" value="NC_031160.1"/>
</dbReference>
<organism evidence="2">
    <name type="scientific">Dasya binghamiae</name>
    <dbReference type="NCBI Taxonomy" id="1896963"/>
    <lineage>
        <taxon>Eukaryota</taxon>
        <taxon>Rhodophyta</taxon>
        <taxon>Florideophyceae</taxon>
        <taxon>Rhodymeniophycidae</taxon>
        <taxon>Ceramiales</taxon>
        <taxon>Dasyaceae</taxon>
        <taxon>Dasya</taxon>
    </lineage>
</organism>
<keyword evidence="2" id="KW-0496">Mitochondrion</keyword>
<reference evidence="2" key="1">
    <citation type="journal article" date="2016" name="Mitochondrial DNA Part B Resour">
        <title>Organellar genome analysis of the marine red alga Dasya binghamiae (Dasyaceae, Rhodophyta) reveals an uncharacteristic florideophyte mitogenome structure.</title>
        <authorList>
            <person name="Tamayo D.A."/>
            <person name="Hughey J.R."/>
        </authorList>
    </citation>
    <scope>NUCLEOTIDE SEQUENCE</scope>
</reference>
<keyword evidence="1" id="KW-1133">Transmembrane helix</keyword>
<proteinExistence type="predicted"/>